<dbReference type="InterPro" id="IPR045800">
    <property type="entry name" value="HMBD"/>
</dbReference>
<dbReference type="Proteomes" id="UP000644147">
    <property type="component" value="Unassembled WGS sequence"/>
</dbReference>
<sequence length="99" mass="10488">MKIRNIFSALALGLSLAGFTACTSQTASDETHQTTETTRKVTDKAYTCPMHCEGSASNQPGKCPVCEMDLEKNPDYVAPVSTSADITQPATITDTAATK</sequence>
<comment type="caution">
    <text evidence="3">The sequence shown here is derived from an EMBL/GenBank/DDBJ whole genome shotgun (WGS) entry which is preliminary data.</text>
</comment>
<gene>
    <name evidence="3" type="ORF">I5M27_11730</name>
</gene>
<protein>
    <recommendedName>
        <fullName evidence="2">Heavy metal binding domain-containing protein</fullName>
    </recommendedName>
</protein>
<evidence type="ECO:0000313" key="4">
    <source>
        <dbReference type="Proteomes" id="UP000644147"/>
    </source>
</evidence>
<dbReference type="RefSeq" id="WP_200506403.1">
    <property type="nucleotide sequence ID" value="NZ_JAEHFX010000005.1"/>
</dbReference>
<evidence type="ECO:0000256" key="1">
    <source>
        <dbReference type="SAM" id="SignalP"/>
    </source>
</evidence>
<organism evidence="3 4">
    <name type="scientific">Adhaeribacter terrigena</name>
    <dbReference type="NCBI Taxonomy" id="2793070"/>
    <lineage>
        <taxon>Bacteria</taxon>
        <taxon>Pseudomonadati</taxon>
        <taxon>Bacteroidota</taxon>
        <taxon>Cytophagia</taxon>
        <taxon>Cytophagales</taxon>
        <taxon>Hymenobacteraceae</taxon>
        <taxon>Adhaeribacter</taxon>
    </lineage>
</organism>
<dbReference type="EMBL" id="JAEHFX010000005">
    <property type="protein sequence ID" value="MBK0403659.1"/>
    <property type="molecule type" value="Genomic_DNA"/>
</dbReference>
<keyword evidence="4" id="KW-1185">Reference proteome</keyword>
<name>A0ABS1C2N4_9BACT</name>
<proteinExistence type="predicted"/>
<evidence type="ECO:0000313" key="3">
    <source>
        <dbReference type="EMBL" id="MBK0403659.1"/>
    </source>
</evidence>
<feature type="signal peptide" evidence="1">
    <location>
        <begin position="1"/>
        <end position="20"/>
    </location>
</feature>
<dbReference type="PROSITE" id="PS51257">
    <property type="entry name" value="PROKAR_LIPOPROTEIN"/>
    <property type="match status" value="1"/>
</dbReference>
<reference evidence="3 4" key="1">
    <citation type="submission" date="2020-12" db="EMBL/GenBank/DDBJ databases">
        <title>Bacterial novel species Adhaeribacter sp. BT258 isolated from soil.</title>
        <authorList>
            <person name="Jung H.-Y."/>
        </authorList>
    </citation>
    <scope>NUCLEOTIDE SEQUENCE [LARGE SCALE GENOMIC DNA]</scope>
    <source>
        <strain evidence="3 4">BT258</strain>
    </source>
</reference>
<feature type="domain" description="Heavy metal binding" evidence="2">
    <location>
        <begin position="46"/>
        <end position="73"/>
    </location>
</feature>
<keyword evidence="1" id="KW-0732">Signal</keyword>
<dbReference type="Pfam" id="PF19335">
    <property type="entry name" value="HMBD"/>
    <property type="match status" value="1"/>
</dbReference>
<feature type="chain" id="PRO_5046622420" description="Heavy metal binding domain-containing protein" evidence="1">
    <location>
        <begin position="21"/>
        <end position="99"/>
    </location>
</feature>
<evidence type="ECO:0000259" key="2">
    <source>
        <dbReference type="Pfam" id="PF19335"/>
    </source>
</evidence>
<accession>A0ABS1C2N4</accession>